<gene>
    <name evidence="1" type="primary">Acey_s0074.g855</name>
    <name evidence="1" type="ORF">Y032_0074g855</name>
</gene>
<accession>A0A016TVQ9</accession>
<reference evidence="2" key="1">
    <citation type="journal article" date="2015" name="Nat. Genet.">
        <title>The genome and transcriptome of the zoonotic hookworm Ancylostoma ceylanicum identify infection-specific gene families.</title>
        <authorList>
            <person name="Schwarz E.M."/>
            <person name="Hu Y."/>
            <person name="Antoshechkin I."/>
            <person name="Miller M.M."/>
            <person name="Sternberg P.W."/>
            <person name="Aroian R.V."/>
        </authorList>
    </citation>
    <scope>NUCLEOTIDE SEQUENCE</scope>
    <source>
        <strain evidence="2">HY135</strain>
    </source>
</reference>
<keyword evidence="2" id="KW-1185">Reference proteome</keyword>
<dbReference type="AlphaFoldDB" id="A0A016TVQ9"/>
<name>A0A016TVQ9_9BILA</name>
<dbReference type="Proteomes" id="UP000024635">
    <property type="component" value="Unassembled WGS sequence"/>
</dbReference>
<sequence>MGNSIPAVMCLLVCWGKLGAVVQVAPSFLYELILLQLLPLQTNLLEADLPAEASLISLLSTDCLGESRKHLASTLAR</sequence>
<evidence type="ECO:0000313" key="2">
    <source>
        <dbReference type="Proteomes" id="UP000024635"/>
    </source>
</evidence>
<comment type="caution">
    <text evidence="1">The sequence shown here is derived from an EMBL/GenBank/DDBJ whole genome shotgun (WGS) entry which is preliminary data.</text>
</comment>
<protein>
    <submittedName>
        <fullName evidence="1">Uncharacterized protein</fullName>
    </submittedName>
</protein>
<dbReference type="EMBL" id="JARK01001410">
    <property type="protein sequence ID" value="EYC06722.1"/>
    <property type="molecule type" value="Genomic_DNA"/>
</dbReference>
<organism evidence="1 2">
    <name type="scientific">Ancylostoma ceylanicum</name>
    <dbReference type="NCBI Taxonomy" id="53326"/>
    <lineage>
        <taxon>Eukaryota</taxon>
        <taxon>Metazoa</taxon>
        <taxon>Ecdysozoa</taxon>
        <taxon>Nematoda</taxon>
        <taxon>Chromadorea</taxon>
        <taxon>Rhabditida</taxon>
        <taxon>Rhabditina</taxon>
        <taxon>Rhabditomorpha</taxon>
        <taxon>Strongyloidea</taxon>
        <taxon>Ancylostomatidae</taxon>
        <taxon>Ancylostomatinae</taxon>
        <taxon>Ancylostoma</taxon>
    </lineage>
</organism>
<evidence type="ECO:0000313" key="1">
    <source>
        <dbReference type="EMBL" id="EYC06722.1"/>
    </source>
</evidence>
<proteinExistence type="predicted"/>